<reference evidence="2 3" key="1">
    <citation type="submission" date="2024-03" db="EMBL/GenBank/DDBJ databases">
        <authorList>
            <person name="Jo J.-H."/>
        </authorList>
    </citation>
    <scope>NUCLEOTIDE SEQUENCE [LARGE SCALE GENOMIC DNA]</scope>
    <source>
        <strain evidence="2 3">PS1R-30</strain>
    </source>
</reference>
<dbReference type="Gene3D" id="3.20.20.80">
    <property type="entry name" value="Glycosidases"/>
    <property type="match status" value="1"/>
</dbReference>
<evidence type="ECO:0000313" key="3">
    <source>
        <dbReference type="Proteomes" id="UP001361239"/>
    </source>
</evidence>
<protein>
    <recommendedName>
        <fullName evidence="4">Glycosyl hydrolase family 79</fullName>
    </recommendedName>
</protein>
<dbReference type="InterPro" id="IPR017853">
    <property type="entry name" value="GH"/>
</dbReference>
<gene>
    <name evidence="2" type="ORF">WG901_23460</name>
</gene>
<dbReference type="RefSeq" id="WP_339589567.1">
    <property type="nucleotide sequence ID" value="NZ_JBBHJZ010000010.1"/>
</dbReference>
<name>A0ABU8S2Q2_9SPHN</name>
<dbReference type="Proteomes" id="UP001361239">
    <property type="component" value="Unassembled WGS sequence"/>
</dbReference>
<feature type="chain" id="PRO_5046356730" description="Glycosyl hydrolase family 79" evidence="1">
    <location>
        <begin position="23"/>
        <end position="517"/>
    </location>
</feature>
<keyword evidence="1" id="KW-0732">Signal</keyword>
<sequence>MRSLKALAGIGIGLIATTGGMAATLQPVAIDAGALPLVREIDERFMSFQIGFSHLTGGETWKAYDEMPSADTGKRDFAAIREARVPTDLASPRLRTLTKALGPLYIRYSGTTANSVYFHDSDAPPPASAPAGYTVLLTRKAWKGAIDFAHAVDAKVLTSFTNSEGVRDVSHAWTPRMAASWMAYTRAIGGELYAAELFNEPNAPEPPRIPKGHTAEEYARDFAAFRGFMSQAAPRTKLAGPGTAKMGVGGIPSIEWVTSEDYATASPAPKFDIVSYHYYPALAERCAPASSVQGMSADRALSDDWLARPEKEFQAQKALRDRHAPGAKIWLTETGGAACGGLRWQPAFLDVFRFADTHARLARQGLDAMFTHALISGSNGVIDEKTFEPNASYWSALLWRRLMGTRVLDAGPNQAGFHLYAHCQRGVPSGVTLLAINLEAATRTLRIGRGADLYALTAPDLLGRAVQLNGKTLALAVGDALPAIEPKRARGSEVTLAPTSINFIAMPRANNPACRVN</sequence>
<accession>A0ABU8S2Q2</accession>
<feature type="signal peptide" evidence="1">
    <location>
        <begin position="1"/>
        <end position="22"/>
    </location>
</feature>
<dbReference type="PANTHER" id="PTHR46145:SF4">
    <property type="entry name" value="HEPARANASE"/>
    <property type="match status" value="1"/>
</dbReference>
<keyword evidence="3" id="KW-1185">Reference proteome</keyword>
<proteinExistence type="predicted"/>
<dbReference type="SUPFAM" id="SSF51445">
    <property type="entry name" value="(Trans)glycosidases"/>
    <property type="match status" value="1"/>
</dbReference>
<comment type="caution">
    <text evidence="2">The sequence shown here is derived from an EMBL/GenBank/DDBJ whole genome shotgun (WGS) entry which is preliminary data.</text>
</comment>
<organism evidence="2 3">
    <name type="scientific">Novosphingobium anseongense</name>
    <dbReference type="NCBI Taxonomy" id="3133436"/>
    <lineage>
        <taxon>Bacteria</taxon>
        <taxon>Pseudomonadati</taxon>
        <taxon>Pseudomonadota</taxon>
        <taxon>Alphaproteobacteria</taxon>
        <taxon>Sphingomonadales</taxon>
        <taxon>Sphingomonadaceae</taxon>
        <taxon>Novosphingobium</taxon>
    </lineage>
</organism>
<dbReference type="EMBL" id="JBBHJZ010000010">
    <property type="protein sequence ID" value="MEJ5979630.1"/>
    <property type="molecule type" value="Genomic_DNA"/>
</dbReference>
<evidence type="ECO:0000256" key="1">
    <source>
        <dbReference type="SAM" id="SignalP"/>
    </source>
</evidence>
<evidence type="ECO:0008006" key="4">
    <source>
        <dbReference type="Google" id="ProtNLM"/>
    </source>
</evidence>
<evidence type="ECO:0000313" key="2">
    <source>
        <dbReference type="EMBL" id="MEJ5979630.1"/>
    </source>
</evidence>
<dbReference type="PANTHER" id="PTHR46145">
    <property type="entry name" value="HEPARANASE"/>
    <property type="match status" value="1"/>
</dbReference>